<dbReference type="EMBL" id="JAGQKX010000093">
    <property type="protein sequence ID" value="MCA9390429.1"/>
    <property type="molecule type" value="Genomic_DNA"/>
</dbReference>
<sequence length="250" mass="28948">TQLQWSDRLRKLTMDATNLHFQYTYNFVVDPTVFSLNAFVSEDLAVNTARDILARLEILEGSLGMDLDQENYTAQQLRFDGTKLVQSTTLFNTSAIRVDYFRSPLDTVPMVSPHFYVSPVNITISSKANQTNIDYYPQILELNYSYWRIEKTKFGTYPIVSADIAYTQFEQNYSRYLVFAGEEDDPQVSYVDKKINIVSTREAELGYYNPEKYQQYLQPVWIFKGKATIETGQQLDFVAYVPAVSAEWIQ</sequence>
<name>A0A955RPN0_UNCKA</name>
<organism evidence="1 2">
    <name type="scientific">candidate division WWE3 bacterium</name>
    <dbReference type="NCBI Taxonomy" id="2053526"/>
    <lineage>
        <taxon>Bacteria</taxon>
        <taxon>Katanobacteria</taxon>
    </lineage>
</organism>
<dbReference type="Proteomes" id="UP000701698">
    <property type="component" value="Unassembled WGS sequence"/>
</dbReference>
<evidence type="ECO:0000313" key="1">
    <source>
        <dbReference type="EMBL" id="MCA9390429.1"/>
    </source>
</evidence>
<protein>
    <submittedName>
        <fullName evidence="1">Uncharacterized protein</fullName>
    </submittedName>
</protein>
<reference evidence="1" key="2">
    <citation type="journal article" date="2021" name="Microbiome">
        <title>Successional dynamics and alternative stable states in a saline activated sludge microbial community over 9 years.</title>
        <authorList>
            <person name="Wang Y."/>
            <person name="Ye J."/>
            <person name="Ju F."/>
            <person name="Liu L."/>
            <person name="Boyd J.A."/>
            <person name="Deng Y."/>
            <person name="Parks D.H."/>
            <person name="Jiang X."/>
            <person name="Yin X."/>
            <person name="Woodcroft B.J."/>
            <person name="Tyson G.W."/>
            <person name="Hugenholtz P."/>
            <person name="Polz M.F."/>
            <person name="Zhang T."/>
        </authorList>
    </citation>
    <scope>NUCLEOTIDE SEQUENCE</scope>
    <source>
        <strain evidence="1">HKST-UBA01</strain>
    </source>
</reference>
<accession>A0A955RPN0</accession>
<comment type="caution">
    <text evidence="1">The sequence shown here is derived from an EMBL/GenBank/DDBJ whole genome shotgun (WGS) entry which is preliminary data.</text>
</comment>
<feature type="non-terminal residue" evidence="1">
    <location>
        <position position="1"/>
    </location>
</feature>
<gene>
    <name evidence="1" type="ORF">KC571_03415</name>
</gene>
<dbReference type="AlphaFoldDB" id="A0A955RPN0"/>
<evidence type="ECO:0000313" key="2">
    <source>
        <dbReference type="Proteomes" id="UP000701698"/>
    </source>
</evidence>
<reference evidence="1" key="1">
    <citation type="submission" date="2020-04" db="EMBL/GenBank/DDBJ databases">
        <authorList>
            <person name="Zhang T."/>
        </authorList>
    </citation>
    <scope>NUCLEOTIDE SEQUENCE</scope>
    <source>
        <strain evidence="1">HKST-UBA01</strain>
    </source>
</reference>
<proteinExistence type="predicted"/>